<dbReference type="Pfam" id="PF04336">
    <property type="entry name" value="ACP_PD"/>
    <property type="match status" value="1"/>
</dbReference>
<evidence type="ECO:0000256" key="1">
    <source>
        <dbReference type="ARBA" id="ARBA00022516"/>
    </source>
</evidence>
<protein>
    <submittedName>
        <fullName evidence="4">ACP phosphodiesterase</fullName>
    </submittedName>
</protein>
<dbReference type="RefSeq" id="WP_146853406.1">
    <property type="nucleotide sequence ID" value="NZ_BKAG01000039.1"/>
</dbReference>
<keyword evidence="1" id="KW-0444">Lipid biosynthesis</keyword>
<keyword evidence="5" id="KW-1185">Reference proteome</keyword>
<dbReference type="AlphaFoldDB" id="A0A512ME29"/>
<dbReference type="Proteomes" id="UP000321577">
    <property type="component" value="Unassembled WGS sequence"/>
</dbReference>
<proteinExistence type="predicted"/>
<dbReference type="GO" id="GO:0008770">
    <property type="term" value="F:[acyl-carrier-protein] phosphodiesterase activity"/>
    <property type="evidence" value="ECO:0007669"/>
    <property type="project" value="InterPro"/>
</dbReference>
<name>A0A512ME29_9BACT</name>
<keyword evidence="3" id="KW-0443">Lipid metabolism</keyword>
<reference evidence="4 5" key="1">
    <citation type="submission" date="2019-07" db="EMBL/GenBank/DDBJ databases">
        <title>Whole genome shotgun sequence of Brevifollis gellanilyticus NBRC 108608.</title>
        <authorList>
            <person name="Hosoyama A."/>
            <person name="Uohara A."/>
            <person name="Ohji S."/>
            <person name="Ichikawa N."/>
        </authorList>
    </citation>
    <scope>NUCLEOTIDE SEQUENCE [LARGE SCALE GENOMIC DNA]</scope>
    <source>
        <strain evidence="4 5">NBRC 108608</strain>
    </source>
</reference>
<dbReference type="GO" id="GO:0006633">
    <property type="term" value="P:fatty acid biosynthetic process"/>
    <property type="evidence" value="ECO:0007669"/>
    <property type="project" value="InterPro"/>
</dbReference>
<dbReference type="InterPro" id="IPR007431">
    <property type="entry name" value="ACP_PD"/>
</dbReference>
<dbReference type="EMBL" id="BKAG01000039">
    <property type="protein sequence ID" value="GEP44958.1"/>
    <property type="molecule type" value="Genomic_DNA"/>
</dbReference>
<dbReference type="PIRSF" id="PIRSF011489">
    <property type="entry name" value="DUF479"/>
    <property type="match status" value="1"/>
</dbReference>
<evidence type="ECO:0000256" key="3">
    <source>
        <dbReference type="ARBA" id="ARBA00023098"/>
    </source>
</evidence>
<keyword evidence="2" id="KW-0378">Hydrolase</keyword>
<evidence type="ECO:0000313" key="5">
    <source>
        <dbReference type="Proteomes" id="UP000321577"/>
    </source>
</evidence>
<dbReference type="OrthoDB" id="8442777at2"/>
<organism evidence="4 5">
    <name type="scientific">Brevifollis gellanilyticus</name>
    <dbReference type="NCBI Taxonomy" id="748831"/>
    <lineage>
        <taxon>Bacteria</taxon>
        <taxon>Pseudomonadati</taxon>
        <taxon>Verrucomicrobiota</taxon>
        <taxon>Verrucomicrobiia</taxon>
        <taxon>Verrucomicrobiales</taxon>
        <taxon>Verrucomicrobiaceae</taxon>
    </lineage>
</organism>
<dbReference type="PANTHER" id="PTHR38764:SF1">
    <property type="entry name" value="ACYL CARRIER PROTEIN PHOSPHODIESTERASE"/>
    <property type="match status" value="1"/>
</dbReference>
<sequence>MNWLAHVYLSEQSPAFRVGNLLPDFMSMPALAALPQQFQPGIQQHRRIDAFTDSHPIVKQSIQRFEAPFRRFGGILCDVFYDHFLANDWSQYSDEPLPEFTHGFYDSIESLRPHLPADIHFDLRRMRHGDLLGSYRHLSGITQALQRLSRRFRRPVDLAPSVHVLERHYDSFRADFRAFFPELQAHVGLTS</sequence>
<accession>A0A512ME29</accession>
<evidence type="ECO:0000256" key="2">
    <source>
        <dbReference type="ARBA" id="ARBA00022801"/>
    </source>
</evidence>
<gene>
    <name evidence="4" type="ORF">BGE01nite_42490</name>
</gene>
<dbReference type="PANTHER" id="PTHR38764">
    <property type="entry name" value="ACYL CARRIER PROTEIN PHOSPHODIESTERASE"/>
    <property type="match status" value="1"/>
</dbReference>
<evidence type="ECO:0000313" key="4">
    <source>
        <dbReference type="EMBL" id="GEP44958.1"/>
    </source>
</evidence>
<comment type="caution">
    <text evidence="4">The sequence shown here is derived from an EMBL/GenBank/DDBJ whole genome shotgun (WGS) entry which is preliminary data.</text>
</comment>